<gene>
    <name evidence="1" type="ordered locus">Rumal_2205</name>
</gene>
<organism evidence="1 2">
    <name type="scientific">Ruminococcus albus (strain ATCC 27210 / DSM 20455 / JCM 14654 / NCDO 2250 / 7)</name>
    <dbReference type="NCBI Taxonomy" id="697329"/>
    <lineage>
        <taxon>Bacteria</taxon>
        <taxon>Bacillati</taxon>
        <taxon>Bacillota</taxon>
        <taxon>Clostridia</taxon>
        <taxon>Eubacteriales</taxon>
        <taxon>Oscillospiraceae</taxon>
        <taxon>Ruminococcus</taxon>
    </lineage>
</organism>
<dbReference type="HOGENOM" id="CLU_1325536_0_0_9"/>
<reference evidence="1 2" key="1">
    <citation type="journal article" date="2011" name="J. Bacteriol.">
        <title>Complete genome of the cellulolytic ruminal bacterium Ruminococcus albus 7.</title>
        <authorList>
            <person name="Suen G."/>
            <person name="Stevenson D.M."/>
            <person name="Bruce D.C."/>
            <person name="Chertkov O."/>
            <person name="Copeland A."/>
            <person name="Cheng J.F."/>
            <person name="Detter C."/>
            <person name="Detter J.C."/>
            <person name="Goodwin L.A."/>
            <person name="Han C.S."/>
            <person name="Hauser L.J."/>
            <person name="Ivanova N.N."/>
            <person name="Kyrpides N.C."/>
            <person name="Land M.L."/>
            <person name="Lapidus A."/>
            <person name="Lucas S."/>
            <person name="Ovchinnikova G."/>
            <person name="Pitluck S."/>
            <person name="Tapia R."/>
            <person name="Woyke T."/>
            <person name="Boyum J."/>
            <person name="Mead D."/>
            <person name="Weimer P.J."/>
        </authorList>
    </citation>
    <scope>NUCLEOTIDE SEQUENCE [LARGE SCALE GENOMIC DNA]</scope>
    <source>
        <strain evidence="2">ATCC 27210 / DSM 20455 / JCM 14654 / NCDO 2250 / 7</strain>
    </source>
</reference>
<accession>E6UC69</accession>
<proteinExistence type="predicted"/>
<dbReference type="Proteomes" id="UP000006919">
    <property type="component" value="Chromosome"/>
</dbReference>
<dbReference type="RefSeq" id="WP_013498848.1">
    <property type="nucleotide sequence ID" value="NC_014833.1"/>
</dbReference>
<protein>
    <submittedName>
        <fullName evidence="1">Uncharacterized protein</fullName>
    </submittedName>
</protein>
<evidence type="ECO:0000313" key="1">
    <source>
        <dbReference type="EMBL" id="ADU22691.1"/>
    </source>
</evidence>
<sequence length="207" mass="24254">MDTIKLIEYILAKPYLFTGGENLTALRYFQFGYDFCKASNGILSDSPEKYSLLPADWRLFTDYIRCSLTYDEPNADWYDILMTYFGDKEGYRMFVNYFDSFRRLEIKSYKRTPITDEQQRTFAEHTGGKINPYCYYAVCLADSAGWLSAYETESKIIQRRKFFKDEAALMDDAYSLFGGEFSWFSVTGVNELNFKKPVRMEITGKTK</sequence>
<dbReference type="KEGG" id="ral:Rumal_2205"/>
<dbReference type="AlphaFoldDB" id="E6UC69"/>
<name>E6UC69_RUMA7</name>
<dbReference type="OrthoDB" id="1819345at2"/>
<dbReference type="STRING" id="697329.Rumal_2205"/>
<dbReference type="EMBL" id="CP002403">
    <property type="protein sequence ID" value="ADU22691.1"/>
    <property type="molecule type" value="Genomic_DNA"/>
</dbReference>
<evidence type="ECO:0000313" key="2">
    <source>
        <dbReference type="Proteomes" id="UP000006919"/>
    </source>
</evidence>